<accession>A0AB34WZI4</accession>
<sequence length="39" mass="4460">MVVVLTPNPFPRAKTREIEIFKNKKLTSYSFVVFLSSTA</sequence>
<reference evidence="1 2" key="1">
    <citation type="submission" date="2016-01" db="EMBL/GenBank/DDBJ databases">
        <authorList>
            <person name="Mitreva M."/>
            <person name="Pepin K.H."/>
            <person name="Mihindukulasuriya K.A."/>
            <person name="Fulton R."/>
            <person name="Fronick C."/>
            <person name="O'Laughlin M."/>
            <person name="Miner T."/>
            <person name="Herter B."/>
            <person name="Rosa B.A."/>
            <person name="Cordes M."/>
            <person name="Tomlinson C."/>
            <person name="Wollam A."/>
            <person name="Palsikar V.B."/>
            <person name="Mardis E.R."/>
            <person name="Wilson R.K."/>
        </authorList>
    </citation>
    <scope>NUCLEOTIDE SEQUENCE [LARGE SCALE GENOMIC DNA]</scope>
    <source>
        <strain evidence="1 2">DNF00696</strain>
    </source>
</reference>
<name>A0AB34WZI4_9ACTO</name>
<evidence type="ECO:0000313" key="1">
    <source>
        <dbReference type="EMBL" id="KXB80949.1"/>
    </source>
</evidence>
<evidence type="ECO:0000313" key="2">
    <source>
        <dbReference type="Proteomes" id="UP000070572"/>
    </source>
</evidence>
<comment type="caution">
    <text evidence="1">The sequence shown here is derived from an EMBL/GenBank/DDBJ whole genome shotgun (WGS) entry which is preliminary data.</text>
</comment>
<dbReference type="EMBL" id="LSDN01000013">
    <property type="protein sequence ID" value="KXB80949.1"/>
    <property type="molecule type" value="Genomic_DNA"/>
</dbReference>
<proteinExistence type="predicted"/>
<protein>
    <submittedName>
        <fullName evidence="1">Uncharacterized protein</fullName>
    </submittedName>
</protein>
<gene>
    <name evidence="1" type="ORF">HMPREF1862_00669</name>
</gene>
<dbReference type="AlphaFoldDB" id="A0AB34WZI4"/>
<dbReference type="Proteomes" id="UP000070572">
    <property type="component" value="Unassembled WGS sequence"/>
</dbReference>
<organism evidence="1 2">
    <name type="scientific">Varibaculum cambriense</name>
    <dbReference type="NCBI Taxonomy" id="184870"/>
    <lineage>
        <taxon>Bacteria</taxon>
        <taxon>Bacillati</taxon>
        <taxon>Actinomycetota</taxon>
        <taxon>Actinomycetes</taxon>
        <taxon>Actinomycetales</taxon>
        <taxon>Actinomycetaceae</taxon>
        <taxon>Varibaculum</taxon>
    </lineage>
</organism>